<dbReference type="PRINTS" id="PR01434">
    <property type="entry name" value="NADHDHGNASE5"/>
</dbReference>
<evidence type="ECO:0000256" key="8">
    <source>
        <dbReference type="ARBA" id="ARBA00022792"/>
    </source>
</evidence>
<feature type="transmembrane region" description="Helical" evidence="17">
    <location>
        <begin position="614"/>
        <end position="635"/>
    </location>
</feature>
<dbReference type="Gene3D" id="1.20.5.2700">
    <property type="match status" value="1"/>
</dbReference>
<evidence type="ECO:0000313" key="21">
    <source>
        <dbReference type="EMBL" id="QMX77524.1"/>
    </source>
</evidence>
<evidence type="ECO:0000256" key="2">
    <source>
        <dbReference type="ARBA" id="ARBA00004448"/>
    </source>
</evidence>
<feature type="domain" description="NADH dehydrogenase subunit 5 C-terminal" evidence="20">
    <location>
        <begin position="424"/>
        <end position="627"/>
    </location>
</feature>
<comment type="catalytic activity">
    <reaction evidence="16 17">
        <text>a ubiquinone + NADH + 5 H(+)(in) = a ubiquinol + NAD(+) + 4 H(+)(out)</text>
        <dbReference type="Rhea" id="RHEA:29091"/>
        <dbReference type="Rhea" id="RHEA-COMP:9565"/>
        <dbReference type="Rhea" id="RHEA-COMP:9566"/>
        <dbReference type="ChEBI" id="CHEBI:15378"/>
        <dbReference type="ChEBI" id="CHEBI:16389"/>
        <dbReference type="ChEBI" id="CHEBI:17976"/>
        <dbReference type="ChEBI" id="CHEBI:57540"/>
        <dbReference type="ChEBI" id="CHEBI:57945"/>
        <dbReference type="EC" id="7.1.1.2"/>
    </reaction>
</comment>
<dbReference type="AlphaFoldDB" id="A0A7G5VV07"/>
<dbReference type="GO" id="GO:0003954">
    <property type="term" value="F:NADH dehydrogenase activity"/>
    <property type="evidence" value="ECO:0007669"/>
    <property type="project" value="TreeGrafter"/>
</dbReference>
<geneLocation type="mitochondrion" evidence="21"/>
<dbReference type="GO" id="GO:0042773">
    <property type="term" value="P:ATP synthesis coupled electron transport"/>
    <property type="evidence" value="ECO:0007669"/>
    <property type="project" value="InterPro"/>
</dbReference>
<comment type="function">
    <text evidence="17">Core subunit of the mitochondrial membrane respiratory chain NADH dehydrogenase (Complex I) which catalyzes electron transfer from NADH through the respiratory chain, using ubiquinone as an electron acceptor. Essential for the catalytic activity and assembly of complex I.</text>
</comment>
<keyword evidence="10" id="KW-0249">Electron transport</keyword>
<feature type="transmembrane region" description="Helical" evidence="17">
    <location>
        <begin position="409"/>
        <end position="431"/>
    </location>
</feature>
<evidence type="ECO:0000256" key="13">
    <source>
        <dbReference type="ARBA" id="ARBA00023075"/>
    </source>
</evidence>
<dbReference type="EC" id="7.1.1.2" evidence="3 17"/>
<feature type="transmembrane region" description="Helical" evidence="17">
    <location>
        <begin position="135"/>
        <end position="155"/>
    </location>
</feature>
<evidence type="ECO:0000256" key="15">
    <source>
        <dbReference type="ARBA" id="ARBA00023136"/>
    </source>
</evidence>
<feature type="transmembrane region" description="Helical" evidence="17">
    <location>
        <begin position="301"/>
        <end position="321"/>
    </location>
</feature>
<dbReference type="PANTHER" id="PTHR42829:SF2">
    <property type="entry name" value="NADH-UBIQUINONE OXIDOREDUCTASE CHAIN 5"/>
    <property type="match status" value="1"/>
</dbReference>
<keyword evidence="14 17" id="KW-0496">Mitochondrion</keyword>
<feature type="transmembrane region" description="Helical" evidence="17">
    <location>
        <begin position="176"/>
        <end position="194"/>
    </location>
</feature>
<evidence type="ECO:0000256" key="5">
    <source>
        <dbReference type="ARBA" id="ARBA00022448"/>
    </source>
</evidence>
<feature type="transmembrane region" description="Helical" evidence="17">
    <location>
        <begin position="641"/>
        <end position="662"/>
    </location>
</feature>
<evidence type="ECO:0000259" key="18">
    <source>
        <dbReference type="Pfam" id="PF00361"/>
    </source>
</evidence>
<proteinExistence type="inferred from homology"/>
<organism evidence="21">
    <name type="scientific">Meira sp.</name>
    <name type="common">in: basidiomycete fungi</name>
    <dbReference type="NCBI Taxonomy" id="1707708"/>
    <lineage>
        <taxon>Eukaryota</taxon>
        <taxon>Fungi</taxon>
        <taxon>Dikarya</taxon>
        <taxon>Basidiomycota</taxon>
        <taxon>Ustilaginomycotina</taxon>
        <taxon>Exobasidiomycetes</taxon>
        <taxon>Exobasidiales</taxon>
        <taxon>Brachybasidiaceae</taxon>
        <taxon>Meira</taxon>
    </lineage>
</organism>
<evidence type="ECO:0000256" key="11">
    <source>
        <dbReference type="ARBA" id="ARBA00022989"/>
    </source>
</evidence>
<protein>
    <recommendedName>
        <fullName evidence="4 17">NADH-ubiquinone oxidoreductase chain 5</fullName>
        <ecNumber evidence="3 17">7.1.1.2</ecNumber>
    </recommendedName>
</protein>
<evidence type="ECO:0000259" key="19">
    <source>
        <dbReference type="Pfam" id="PF00662"/>
    </source>
</evidence>
<keyword evidence="12 17" id="KW-0520">NAD</keyword>
<dbReference type="InterPro" id="IPR018393">
    <property type="entry name" value="NADHpl_OxRdtase_5_subgr"/>
</dbReference>
<dbReference type="EMBL" id="MT556837">
    <property type="protein sequence ID" value="QMX77524.1"/>
    <property type="molecule type" value="Genomic_DNA"/>
</dbReference>
<keyword evidence="7 17" id="KW-0812">Transmembrane</keyword>
<accession>A0A7G5VV07</accession>
<feature type="transmembrane region" description="Helical" evidence="17">
    <location>
        <begin position="333"/>
        <end position="351"/>
    </location>
</feature>
<dbReference type="GO" id="GO:0015990">
    <property type="term" value="P:electron transport coupled proton transport"/>
    <property type="evidence" value="ECO:0007669"/>
    <property type="project" value="TreeGrafter"/>
</dbReference>
<feature type="transmembrane region" description="Helical" evidence="17">
    <location>
        <begin position="113"/>
        <end position="129"/>
    </location>
</feature>
<keyword evidence="6" id="KW-0679">Respiratory chain</keyword>
<dbReference type="InterPro" id="IPR001516">
    <property type="entry name" value="Proton_antipo_N"/>
</dbReference>
<evidence type="ECO:0000256" key="16">
    <source>
        <dbReference type="ARBA" id="ARBA00049551"/>
    </source>
</evidence>
<comment type="subcellular location">
    <subcellularLocation>
        <location evidence="2">Mitochondrion inner membrane</location>
        <topology evidence="2">Multi-pass membrane protein</topology>
    </subcellularLocation>
</comment>
<dbReference type="Pfam" id="PF00361">
    <property type="entry name" value="Proton_antipo_M"/>
    <property type="match status" value="1"/>
</dbReference>
<keyword evidence="15 17" id="KW-0472">Membrane</keyword>
<feature type="transmembrane region" description="Helical" evidence="17">
    <location>
        <begin position="6"/>
        <end position="24"/>
    </location>
</feature>
<evidence type="ECO:0000256" key="7">
    <source>
        <dbReference type="ARBA" id="ARBA00022692"/>
    </source>
</evidence>
<dbReference type="InterPro" id="IPR003945">
    <property type="entry name" value="NU5C-like"/>
</dbReference>
<dbReference type="Pfam" id="PF00662">
    <property type="entry name" value="Proton_antipo_N"/>
    <property type="match status" value="1"/>
</dbReference>
<evidence type="ECO:0000256" key="6">
    <source>
        <dbReference type="ARBA" id="ARBA00022660"/>
    </source>
</evidence>
<keyword evidence="5 17" id="KW-0813">Transport</keyword>
<sequence>MFLTLLFLPMFGSIVGGLLGRKIGVTGSQIVTTGCLIISALLSIVAFYEVALNGYSVSIHLGSWMDSEIMDVSWGFLFDNLTVSMLLPVLIVSALVHVFSIDYMRADPHNQRFLSYLSMFTFFMLILVTGENYLIMFVGWEGIGISSYLLINFWFTRIQANKSAIKALVVNRVGDMFLSVAFFALLFTVGNFDYSTVFSVAPFINETVVVLIGLLLLLAAMGKSAQLGLHTWLPDAMEGPTTVSALIHAATLVTAGVYLLMRSSPLIEYGPTTLIVITWVGALTAFFAASTGLLQNDLKRVIAYSTCSQMGYLFIACGLSQYNVALFHLVNHALFKALLFLAAGAVLHATYDQQDQRRLGGLIGFLPFTYVAILIGSLSLMAVPWMTGFYSKDLILEVAYGQYQFSGHVAYWLGTISACLTAFYSLRLIFLTFMSYPNASKSVYLHTHDAPIIVMIPLVILSLFAIFFGYIAKDLFVGMGSDFSSSVLFTHPSRISLIEAEFGLPQIIKLLPAIGTFAGAGLALYLYHVQQVFTIQLTDSALGRSLYKFFNGKYYIDVVYNHYIMYKGLSVGYTISKTLDRGIIELLGPQGLSTSFTSSSKSIAKFDTGNITDYALYMGIALVSLTCLILTPILLDVSVYGVELLLILVIALITTSFLPNFIKFRFIQIKWLTNLLNLIIIGSL</sequence>
<feature type="transmembrane region" description="Helical" evidence="17">
    <location>
        <begin position="81"/>
        <end position="101"/>
    </location>
</feature>
<feature type="transmembrane region" description="Helical" evidence="17">
    <location>
        <begin position="242"/>
        <end position="261"/>
    </location>
</feature>
<feature type="transmembrane region" description="Helical" evidence="17">
    <location>
        <begin position="273"/>
        <end position="294"/>
    </location>
</feature>
<evidence type="ECO:0000256" key="1">
    <source>
        <dbReference type="ARBA" id="ARBA00003257"/>
    </source>
</evidence>
<reference evidence="21" key="1">
    <citation type="journal article" date="2020" name="Mitochondrial DNA Part B Resour">
        <title>Characterization of the complete mitochondrial genome of Meira sp. (Exobasidiales: Brachybasidiaceae) with phylogenetic analysis.</title>
        <authorList>
            <person name="Ren Y."/>
            <person name="Lu L."/>
            <person name="Tan M."/>
            <person name="Cao Y."/>
            <person name="Peng L."/>
        </authorList>
    </citation>
    <scope>NUCLEOTIDE SEQUENCE</scope>
</reference>
<dbReference type="PRINTS" id="PR01435">
    <property type="entry name" value="NPOXDRDTASE5"/>
</dbReference>
<evidence type="ECO:0000256" key="14">
    <source>
        <dbReference type="ARBA" id="ARBA00023128"/>
    </source>
</evidence>
<evidence type="ECO:0000256" key="4">
    <source>
        <dbReference type="ARBA" id="ARBA00021096"/>
    </source>
</evidence>
<evidence type="ECO:0000256" key="3">
    <source>
        <dbReference type="ARBA" id="ARBA00012944"/>
    </source>
</evidence>
<feature type="transmembrane region" description="Helical" evidence="17">
    <location>
        <begin position="200"/>
        <end position="221"/>
    </location>
</feature>
<keyword evidence="9" id="KW-1278">Translocase</keyword>
<evidence type="ECO:0000256" key="9">
    <source>
        <dbReference type="ARBA" id="ARBA00022967"/>
    </source>
</evidence>
<keyword evidence="8" id="KW-0999">Mitochondrion inner membrane</keyword>
<dbReference type="GO" id="GO:0005743">
    <property type="term" value="C:mitochondrial inner membrane"/>
    <property type="evidence" value="ECO:0007669"/>
    <property type="project" value="UniProtKB-SubCell"/>
</dbReference>
<keyword evidence="13 17" id="KW-0830">Ubiquinone</keyword>
<feature type="transmembrane region" description="Helical" evidence="17">
    <location>
        <begin position="36"/>
        <end position="61"/>
    </location>
</feature>
<dbReference type="Pfam" id="PF06455">
    <property type="entry name" value="NADH5_C"/>
    <property type="match status" value="1"/>
</dbReference>
<dbReference type="InterPro" id="IPR010934">
    <property type="entry name" value="NADH_DH_su5_C"/>
</dbReference>
<evidence type="ECO:0000256" key="17">
    <source>
        <dbReference type="RuleBase" id="RU003404"/>
    </source>
</evidence>
<dbReference type="InterPro" id="IPR001750">
    <property type="entry name" value="ND/Mrp_TM"/>
</dbReference>
<feature type="transmembrane region" description="Helical" evidence="17">
    <location>
        <begin position="452"/>
        <end position="472"/>
    </location>
</feature>
<comment type="similarity">
    <text evidence="17">Belongs to the complex I subunit 5 family.</text>
</comment>
<feature type="transmembrane region" description="Helical" evidence="17">
    <location>
        <begin position="507"/>
        <end position="527"/>
    </location>
</feature>
<dbReference type="PANTHER" id="PTHR42829">
    <property type="entry name" value="NADH-UBIQUINONE OXIDOREDUCTASE CHAIN 5"/>
    <property type="match status" value="1"/>
</dbReference>
<evidence type="ECO:0000259" key="20">
    <source>
        <dbReference type="Pfam" id="PF06455"/>
    </source>
</evidence>
<dbReference type="NCBIfam" id="TIGR01974">
    <property type="entry name" value="NDH_I_L"/>
    <property type="match status" value="1"/>
</dbReference>
<comment type="function">
    <text evidence="1">Core subunit of the mitochondrial membrane respiratory chain NADH dehydrogenase (Complex I) that is believed to belong to the minimal assembly required for catalysis. Complex I functions in the transfer of electrons from NADH to the respiratory chain. The immediate electron acceptor for the enzyme is believed to be ubiquinone.</text>
</comment>
<evidence type="ECO:0000256" key="12">
    <source>
        <dbReference type="ARBA" id="ARBA00023027"/>
    </source>
</evidence>
<feature type="transmembrane region" description="Helical" evidence="17">
    <location>
        <begin position="363"/>
        <end position="389"/>
    </location>
</feature>
<keyword evidence="11 17" id="KW-1133">Transmembrane helix</keyword>
<dbReference type="GO" id="GO:0008137">
    <property type="term" value="F:NADH dehydrogenase (ubiquinone) activity"/>
    <property type="evidence" value="ECO:0007669"/>
    <property type="project" value="UniProtKB-EC"/>
</dbReference>
<dbReference type="NCBIfam" id="NF005141">
    <property type="entry name" value="PRK06590.1"/>
    <property type="match status" value="1"/>
</dbReference>
<name>A0A7G5VV07_9BASI</name>
<evidence type="ECO:0000256" key="10">
    <source>
        <dbReference type="ARBA" id="ARBA00022982"/>
    </source>
</evidence>
<gene>
    <name evidence="21" type="primary">nad5</name>
</gene>
<feature type="domain" description="NADH-Ubiquinone oxidoreductase (complex I) chain 5 N-terminal" evidence="19">
    <location>
        <begin position="64"/>
        <end position="113"/>
    </location>
</feature>
<feature type="domain" description="NADH:quinone oxidoreductase/Mrp antiporter transmembrane" evidence="18">
    <location>
        <begin position="132"/>
        <end position="410"/>
    </location>
</feature>